<keyword evidence="12" id="KW-0206">Cytoskeleton</keyword>
<comment type="similarity">
    <text evidence="2">Belongs to the dynein heavy chain family.</text>
</comment>
<dbReference type="FunFam" id="1.10.8.710:FF:000003">
    <property type="entry name" value="Dynein axonemal heavy chain 5"/>
    <property type="match status" value="1"/>
</dbReference>
<dbReference type="GO" id="GO:0051959">
    <property type="term" value="F:dynein light intermediate chain binding"/>
    <property type="evidence" value="ECO:0007669"/>
    <property type="project" value="InterPro"/>
</dbReference>
<keyword evidence="3" id="KW-0963">Cytoplasm</keyword>
<name>X6NM13_RETFI</name>
<evidence type="ECO:0000256" key="6">
    <source>
        <dbReference type="ARBA" id="ARBA00022741"/>
    </source>
</evidence>
<evidence type="ECO:0000256" key="13">
    <source>
        <dbReference type="ARBA" id="ARBA00023273"/>
    </source>
</evidence>
<keyword evidence="8" id="KW-0243">Dynein</keyword>
<dbReference type="GO" id="GO:0016887">
    <property type="term" value="F:ATP hydrolysis activity"/>
    <property type="evidence" value="ECO:0007669"/>
    <property type="project" value="InterPro"/>
</dbReference>
<dbReference type="AlphaFoldDB" id="X6NM13"/>
<dbReference type="Pfam" id="PF12775">
    <property type="entry name" value="AAA_7"/>
    <property type="match status" value="1"/>
</dbReference>
<keyword evidence="5" id="KW-0677">Repeat</keyword>
<evidence type="ECO:0000313" key="17">
    <source>
        <dbReference type="EMBL" id="ETO27320.1"/>
    </source>
</evidence>
<dbReference type="InterPro" id="IPR027417">
    <property type="entry name" value="P-loop_NTPase"/>
</dbReference>
<dbReference type="Gene3D" id="1.10.8.710">
    <property type="match status" value="1"/>
</dbReference>
<keyword evidence="4" id="KW-0493">Microtubule</keyword>
<dbReference type="GO" id="GO:0007018">
    <property type="term" value="P:microtubule-based movement"/>
    <property type="evidence" value="ECO:0007669"/>
    <property type="project" value="InterPro"/>
</dbReference>
<evidence type="ECO:0000256" key="9">
    <source>
        <dbReference type="ARBA" id="ARBA00023054"/>
    </source>
</evidence>
<keyword evidence="13" id="KW-0966">Cell projection</keyword>
<dbReference type="PANTHER" id="PTHR46532:SF4">
    <property type="entry name" value="AAA+ ATPASE DOMAIN-CONTAINING PROTEIN"/>
    <property type="match status" value="1"/>
</dbReference>
<evidence type="ECO:0000256" key="1">
    <source>
        <dbReference type="ARBA" id="ARBA00004430"/>
    </source>
</evidence>
<comment type="subcellular location">
    <subcellularLocation>
        <location evidence="1">Cytoplasm</location>
        <location evidence="1">Cytoskeleton</location>
        <location evidence="1">Cilium axoneme</location>
    </subcellularLocation>
</comment>
<dbReference type="GO" id="GO:0005874">
    <property type="term" value="C:microtubule"/>
    <property type="evidence" value="ECO:0007669"/>
    <property type="project" value="UniProtKB-KW"/>
</dbReference>
<protein>
    <recommendedName>
        <fullName evidence="19">Dynein heavy chain</fullName>
    </recommendedName>
</protein>
<dbReference type="GO" id="GO:0005524">
    <property type="term" value="F:ATP binding"/>
    <property type="evidence" value="ECO:0007669"/>
    <property type="project" value="UniProtKB-KW"/>
</dbReference>
<evidence type="ECO:0000256" key="3">
    <source>
        <dbReference type="ARBA" id="ARBA00022490"/>
    </source>
</evidence>
<dbReference type="InterPro" id="IPR043157">
    <property type="entry name" value="Dynein_AAA1S"/>
</dbReference>
<dbReference type="Gene3D" id="1.20.58.1120">
    <property type="match status" value="1"/>
</dbReference>
<dbReference type="Pfam" id="PF17852">
    <property type="entry name" value="Dynein_AAA_lid"/>
    <property type="match status" value="1"/>
</dbReference>
<evidence type="ECO:0000256" key="12">
    <source>
        <dbReference type="ARBA" id="ARBA00023212"/>
    </source>
</evidence>
<accession>X6NM13</accession>
<evidence type="ECO:0000256" key="10">
    <source>
        <dbReference type="ARBA" id="ARBA00023069"/>
    </source>
</evidence>
<dbReference type="Pfam" id="PF07728">
    <property type="entry name" value="AAA_5"/>
    <property type="match status" value="1"/>
</dbReference>
<dbReference type="Gene3D" id="1.10.472.130">
    <property type="match status" value="1"/>
</dbReference>
<evidence type="ECO:0008006" key="19">
    <source>
        <dbReference type="Google" id="ProtNLM"/>
    </source>
</evidence>
<evidence type="ECO:0000256" key="11">
    <source>
        <dbReference type="ARBA" id="ARBA00023175"/>
    </source>
</evidence>
<feature type="domain" description="Dynein heavy chain hydrolytic ATP-binding dynein motor region" evidence="15">
    <location>
        <begin position="144"/>
        <end position="454"/>
    </location>
</feature>
<organism evidence="17 18">
    <name type="scientific">Reticulomyxa filosa</name>
    <dbReference type="NCBI Taxonomy" id="46433"/>
    <lineage>
        <taxon>Eukaryota</taxon>
        <taxon>Sar</taxon>
        <taxon>Rhizaria</taxon>
        <taxon>Retaria</taxon>
        <taxon>Foraminifera</taxon>
        <taxon>Monothalamids</taxon>
        <taxon>Reticulomyxidae</taxon>
        <taxon>Reticulomyxa</taxon>
    </lineage>
</organism>
<keyword evidence="11" id="KW-0505">Motor protein</keyword>
<dbReference type="EMBL" id="ASPP01007335">
    <property type="protein sequence ID" value="ETO27320.1"/>
    <property type="molecule type" value="Genomic_DNA"/>
</dbReference>
<dbReference type="InterPro" id="IPR035699">
    <property type="entry name" value="AAA_6"/>
</dbReference>
<dbReference type="InterPro" id="IPR026983">
    <property type="entry name" value="DHC"/>
</dbReference>
<keyword evidence="18" id="KW-1185">Reference proteome</keyword>
<feature type="domain" description="ATPase dynein-related AAA" evidence="14">
    <location>
        <begin position="510"/>
        <end position="658"/>
    </location>
</feature>
<dbReference type="FunFam" id="3.40.50.300:FF:000044">
    <property type="entry name" value="Dynein heavy chain 5, axonemal"/>
    <property type="match status" value="1"/>
</dbReference>
<evidence type="ECO:0000256" key="4">
    <source>
        <dbReference type="ARBA" id="ARBA00022701"/>
    </source>
</evidence>
<dbReference type="Pfam" id="PF12774">
    <property type="entry name" value="AAA_6"/>
    <property type="match status" value="1"/>
</dbReference>
<keyword evidence="10" id="KW-0969">Cilium</keyword>
<evidence type="ECO:0000256" key="5">
    <source>
        <dbReference type="ARBA" id="ARBA00022737"/>
    </source>
</evidence>
<keyword evidence="6" id="KW-0547">Nucleotide-binding</keyword>
<dbReference type="GO" id="GO:0045505">
    <property type="term" value="F:dynein intermediate chain binding"/>
    <property type="evidence" value="ECO:0007669"/>
    <property type="project" value="InterPro"/>
</dbReference>
<feature type="domain" description="Dynein heavy chain AAA 5 extension" evidence="16">
    <location>
        <begin position="687"/>
        <end position="798"/>
    </location>
</feature>
<evidence type="ECO:0000259" key="14">
    <source>
        <dbReference type="Pfam" id="PF07728"/>
    </source>
</evidence>
<sequence>FIWTTQAEEALKLCRHDKEAMKRAQQQQNDVLTTLSNMTTENIARKMDRRNIETLVTIQVHQKDVLDYLVEKSKKIKLKYVFFFSPPLYLSPPPSKKNMHVCIIYDNTKDAEDFEWQKQLRCYWREEHGKYTCIVQIADVPFKYCWEYLGCKERLVVTPLTDRCYITLTQVNFACGMFFGGAPAGPAGTGKTETVKDLGRALGKYVVVFNCSDQMRYTDTAKIYKGLCQSGSWGCFDEFNRIDLEVLSVVAQQIMAILSAMRARSTHFYFPGDANNQIALDPRCAFFITMNPGYAGRQELPENLKALFRSVAMMVPDAGIIIKVKLASVGYLTFEVLANKFDRLYKLCMEQLSKQRHYDFGLRNILSVLRTAGANLRQELRNGATGSRQRLEEMLMMRTLRDMNLSKLVGDDVGLFHSLLHDLFPNQSDPPKAAYPEVENTLKEIIEKKGLMYHTGCTYFFFFFLEESTFSLKKKKKIYYFMAICCNAIFLKGVSKIIQLYETSLVRHGLMMIGPPGSGKSEAVWALLEALSSVKKKKFFHVFLFHVEVRMNPKAMRANEMFGENDTVSGEWTDGVFSSIWSKYNDSTKNQVTWITCDGPVDAIWIENLNTVLDDNKLLTLANGDRIPMVTSLLLTDNVKILFEAEDLRNASPATVSRAGIIFLDSGDLGYDYFCVCACVHANKLESDMFEWLKKNTRFVFQSPVNHLIVNLLGLLDSLLSYSVNEQRVYEAGALENIFIYSCLWSLGALFEREDQIKFSKKITEIAQRNNHQALMPAIDYDNNTVDETMYEYVVDIVGSLKGEVNGNGWKKWEAPEWKYPKVFKFSECLIPTRDSIRAEYLLKTMCGQRNKPCLVLGSSGTGKTSTIFQFFSNVDSAIVQKTINFSSATTCKMFQENIEADIEKRQGKTYAPPGGELNK</sequence>
<dbReference type="InterPro" id="IPR041466">
    <property type="entry name" value="Dynein_AAA5_ext"/>
</dbReference>
<dbReference type="SUPFAM" id="SSF52540">
    <property type="entry name" value="P-loop containing nucleoside triphosphate hydrolases"/>
    <property type="match status" value="2"/>
</dbReference>
<evidence type="ECO:0000256" key="2">
    <source>
        <dbReference type="ARBA" id="ARBA00008887"/>
    </source>
</evidence>
<evidence type="ECO:0000256" key="8">
    <source>
        <dbReference type="ARBA" id="ARBA00023017"/>
    </source>
</evidence>
<evidence type="ECO:0000259" key="16">
    <source>
        <dbReference type="Pfam" id="PF17852"/>
    </source>
</evidence>
<evidence type="ECO:0000313" key="18">
    <source>
        <dbReference type="Proteomes" id="UP000023152"/>
    </source>
</evidence>
<evidence type="ECO:0000259" key="15">
    <source>
        <dbReference type="Pfam" id="PF12774"/>
    </source>
</evidence>
<dbReference type="Proteomes" id="UP000023152">
    <property type="component" value="Unassembled WGS sequence"/>
</dbReference>
<dbReference type="InterPro" id="IPR011704">
    <property type="entry name" value="ATPase_dyneun-rel_AAA"/>
</dbReference>
<dbReference type="PANTHER" id="PTHR46532">
    <property type="entry name" value="MALE FERTILITY FACTOR KL5"/>
    <property type="match status" value="1"/>
</dbReference>
<proteinExistence type="inferred from homology"/>
<dbReference type="OMA" id="DMMETIN"/>
<dbReference type="OrthoDB" id="424310at2759"/>
<gene>
    <name evidence="17" type="ORF">RFI_09812</name>
</gene>
<keyword evidence="9" id="KW-0175">Coiled coil</keyword>
<evidence type="ECO:0000256" key="7">
    <source>
        <dbReference type="ARBA" id="ARBA00022840"/>
    </source>
</evidence>
<dbReference type="Gene3D" id="3.40.50.300">
    <property type="entry name" value="P-loop containing nucleotide triphosphate hydrolases"/>
    <property type="match status" value="3"/>
</dbReference>
<keyword evidence="7" id="KW-0067">ATP-binding</keyword>
<dbReference type="GO" id="GO:0005858">
    <property type="term" value="C:axonemal dynein complex"/>
    <property type="evidence" value="ECO:0007669"/>
    <property type="project" value="TreeGrafter"/>
</dbReference>
<feature type="non-terminal residue" evidence="17">
    <location>
        <position position="1"/>
    </location>
</feature>
<comment type="caution">
    <text evidence="17">The sequence shown here is derived from an EMBL/GenBank/DDBJ whole genome shotgun (WGS) entry which is preliminary data.</text>
</comment>
<reference evidence="17 18" key="1">
    <citation type="journal article" date="2013" name="Curr. Biol.">
        <title>The Genome of the Foraminiferan Reticulomyxa filosa.</title>
        <authorList>
            <person name="Glockner G."/>
            <person name="Hulsmann N."/>
            <person name="Schleicher M."/>
            <person name="Noegel A.A."/>
            <person name="Eichinger L."/>
            <person name="Gallinger C."/>
            <person name="Pawlowski J."/>
            <person name="Sierra R."/>
            <person name="Euteneuer U."/>
            <person name="Pillet L."/>
            <person name="Moustafa A."/>
            <person name="Platzer M."/>
            <person name="Groth M."/>
            <person name="Szafranski K."/>
            <person name="Schliwa M."/>
        </authorList>
    </citation>
    <scope>NUCLEOTIDE SEQUENCE [LARGE SCALE GENOMIC DNA]</scope>
</reference>